<proteinExistence type="predicted"/>
<accession>A0A6G4A0B1</accession>
<dbReference type="InterPro" id="IPR007169">
    <property type="entry name" value="RemA-like"/>
</dbReference>
<reference evidence="1" key="1">
    <citation type="submission" date="2020-02" db="EMBL/GenBank/DDBJ databases">
        <authorList>
            <person name="Shen X.-R."/>
            <person name="Zhang Y.-X."/>
        </authorList>
    </citation>
    <scope>NUCLEOTIDE SEQUENCE</scope>
    <source>
        <strain evidence="1">SYP-B3998</strain>
    </source>
</reference>
<dbReference type="Pfam" id="PF04025">
    <property type="entry name" value="RemA-like"/>
    <property type="match status" value="1"/>
</dbReference>
<evidence type="ECO:0000313" key="1">
    <source>
        <dbReference type="EMBL" id="NEW07261.1"/>
    </source>
</evidence>
<dbReference type="AlphaFoldDB" id="A0A6G4A0B1"/>
<dbReference type="NCBIfam" id="NF046065">
    <property type="entry name" value="MtxRegRemB"/>
    <property type="match status" value="1"/>
</dbReference>
<protein>
    <submittedName>
        <fullName evidence="1">DUF370 domain-containing protein</fullName>
    </submittedName>
</protein>
<dbReference type="EMBL" id="JAAIKC010000005">
    <property type="protein sequence ID" value="NEW07261.1"/>
    <property type="molecule type" value="Genomic_DNA"/>
</dbReference>
<dbReference type="RefSeq" id="WP_163947924.1">
    <property type="nucleotide sequence ID" value="NZ_JAAIKC010000005.1"/>
</dbReference>
<sequence>MFIHLGGEKIIRASELIAIFDISVEKSSKISKQFIQQAAKDKKTEQIGEEECKSLVVTQNKVYYSPISSTTLKKRAHQLLTN</sequence>
<organism evidence="1">
    <name type="scientific">Paenibacillus sp. SYP-B3998</name>
    <dbReference type="NCBI Taxonomy" id="2678564"/>
    <lineage>
        <taxon>Bacteria</taxon>
        <taxon>Bacillati</taxon>
        <taxon>Bacillota</taxon>
        <taxon>Bacilli</taxon>
        <taxon>Bacillales</taxon>
        <taxon>Paenibacillaceae</taxon>
        <taxon>Paenibacillus</taxon>
    </lineage>
</organism>
<name>A0A6G4A0B1_9BACL</name>
<gene>
    <name evidence="1" type="ORF">GK047_14730</name>
</gene>
<comment type="caution">
    <text evidence="1">The sequence shown here is derived from an EMBL/GenBank/DDBJ whole genome shotgun (WGS) entry which is preliminary data.</text>
</comment>